<sequence>MSSTHPVFRPGNTAVITGAASGIGLALSRKCVGYNMTVVMVDINATNLEAAKLSILKENQTNLLEKHMNKSKNVEIVVMDVAKIEDYEALKMLIQDKFEGKISLLALNAAILDKSNWADTAYFRRVMDVNLFGVIYGLNTLLGLVTKHSTNENPAAIVITGSKQGITNPPGNPAYNTSKAAIKVLTEHLAFDLSKLSPFTSIHLLIPGWTFTGITGNRAPHESSGQHSTDKPAGAWWPEQVVDYLEQKMSENKFYIVCPDNYVTEALDQARMQWGANDLILGRPPLTRWKEEWKSESESWINEKAAEIAAEIASKSQSE</sequence>
<proteinExistence type="inferred from homology"/>
<dbReference type="InterPro" id="IPR020904">
    <property type="entry name" value="Sc_DH/Rdtase_CS"/>
</dbReference>
<dbReference type="SUPFAM" id="SSF51735">
    <property type="entry name" value="NAD(P)-binding Rossmann-fold domains"/>
    <property type="match status" value="1"/>
</dbReference>
<dbReference type="OMA" id="SRWHKDY"/>
<protein>
    <submittedName>
        <fullName evidence="4">Putative short chain dehydrogenase reductase</fullName>
    </submittedName>
</protein>
<dbReference type="AlphaFoldDB" id="A0A0B1P668"/>
<dbReference type="PANTHER" id="PTHR43008:SF7">
    <property type="entry name" value="SHORT CHAIN DEHYDROGENASE_REDUCTASE (AFU_ORTHOLOGUE AFUA_2G00830)"/>
    <property type="match status" value="1"/>
</dbReference>
<evidence type="ECO:0000256" key="1">
    <source>
        <dbReference type="ARBA" id="ARBA00006484"/>
    </source>
</evidence>
<reference evidence="4 5" key="1">
    <citation type="journal article" date="2014" name="BMC Genomics">
        <title>Adaptive genomic structural variation in the grape powdery mildew pathogen, Erysiphe necator.</title>
        <authorList>
            <person name="Jones L."/>
            <person name="Riaz S."/>
            <person name="Morales-Cruz A."/>
            <person name="Amrine K.C."/>
            <person name="McGuire B."/>
            <person name="Gubler W.D."/>
            <person name="Walker M.A."/>
            <person name="Cantu D."/>
        </authorList>
    </citation>
    <scope>NUCLEOTIDE SEQUENCE [LARGE SCALE GENOMIC DNA]</scope>
    <source>
        <strain evidence="5">c</strain>
    </source>
</reference>
<organism evidence="4 5">
    <name type="scientific">Uncinula necator</name>
    <name type="common">Grape powdery mildew</name>
    <dbReference type="NCBI Taxonomy" id="52586"/>
    <lineage>
        <taxon>Eukaryota</taxon>
        <taxon>Fungi</taxon>
        <taxon>Dikarya</taxon>
        <taxon>Ascomycota</taxon>
        <taxon>Pezizomycotina</taxon>
        <taxon>Leotiomycetes</taxon>
        <taxon>Erysiphales</taxon>
        <taxon>Erysiphaceae</taxon>
        <taxon>Erysiphe</taxon>
    </lineage>
</organism>
<gene>
    <name evidence="4" type="ORF">EV44_g2565</name>
</gene>
<dbReference type="GO" id="GO:0016616">
    <property type="term" value="F:oxidoreductase activity, acting on the CH-OH group of donors, NAD or NADP as acceptor"/>
    <property type="evidence" value="ECO:0007669"/>
    <property type="project" value="UniProtKB-ARBA"/>
</dbReference>
<dbReference type="InterPro" id="IPR002347">
    <property type="entry name" value="SDR_fam"/>
</dbReference>
<evidence type="ECO:0000313" key="4">
    <source>
        <dbReference type="EMBL" id="KHJ32436.1"/>
    </source>
</evidence>
<dbReference type="Gene3D" id="3.40.50.720">
    <property type="entry name" value="NAD(P)-binding Rossmann-like Domain"/>
    <property type="match status" value="1"/>
</dbReference>
<evidence type="ECO:0000256" key="2">
    <source>
        <dbReference type="ARBA" id="ARBA00022857"/>
    </source>
</evidence>
<evidence type="ECO:0000256" key="3">
    <source>
        <dbReference type="ARBA" id="ARBA00023002"/>
    </source>
</evidence>
<evidence type="ECO:0000313" key="5">
    <source>
        <dbReference type="Proteomes" id="UP000030854"/>
    </source>
</evidence>
<dbReference type="PROSITE" id="PS00061">
    <property type="entry name" value="ADH_SHORT"/>
    <property type="match status" value="1"/>
</dbReference>
<dbReference type="PRINTS" id="PR00081">
    <property type="entry name" value="GDHRDH"/>
</dbReference>
<dbReference type="OrthoDB" id="5307821at2759"/>
<dbReference type="Pfam" id="PF00106">
    <property type="entry name" value="adh_short"/>
    <property type="match status" value="1"/>
</dbReference>
<dbReference type="EMBL" id="JNVN01002081">
    <property type="protein sequence ID" value="KHJ32436.1"/>
    <property type="molecule type" value="Genomic_DNA"/>
</dbReference>
<keyword evidence="3" id="KW-0560">Oxidoreductase</keyword>
<dbReference type="Proteomes" id="UP000030854">
    <property type="component" value="Unassembled WGS sequence"/>
</dbReference>
<dbReference type="HOGENOM" id="CLU_010194_2_3_1"/>
<accession>A0A0B1P668</accession>
<dbReference type="CDD" id="cd05233">
    <property type="entry name" value="SDR_c"/>
    <property type="match status" value="1"/>
</dbReference>
<dbReference type="STRING" id="52586.A0A0B1P668"/>
<name>A0A0B1P668_UNCNE</name>
<keyword evidence="2" id="KW-0521">NADP</keyword>
<dbReference type="GO" id="GO:0050664">
    <property type="term" value="F:oxidoreductase activity, acting on NAD(P)H, oxygen as acceptor"/>
    <property type="evidence" value="ECO:0007669"/>
    <property type="project" value="TreeGrafter"/>
</dbReference>
<dbReference type="PANTHER" id="PTHR43008">
    <property type="entry name" value="BENZIL REDUCTASE"/>
    <property type="match status" value="1"/>
</dbReference>
<keyword evidence="5" id="KW-1185">Reference proteome</keyword>
<comment type="similarity">
    <text evidence="1">Belongs to the short-chain dehydrogenases/reductases (SDR) family.</text>
</comment>
<comment type="caution">
    <text evidence="4">The sequence shown here is derived from an EMBL/GenBank/DDBJ whole genome shotgun (WGS) entry which is preliminary data.</text>
</comment>
<dbReference type="InterPro" id="IPR036291">
    <property type="entry name" value="NAD(P)-bd_dom_sf"/>
</dbReference>